<dbReference type="InterPro" id="IPR029039">
    <property type="entry name" value="Flavoprotein-like_sf"/>
</dbReference>
<evidence type="ECO:0000256" key="1">
    <source>
        <dbReference type="ARBA" id="ARBA00023002"/>
    </source>
</evidence>
<sequence>MTRVLILTAHPNPGYSRINQRLSAMATSLSGVTVVDLYALYPSFKIDVGLEQQRLKEHDVIVFQFPVYWYSTPALLKEWQDLVLEYGFAYGDGGSYLANKLCLLAITAGGAELAYCADGANRFPIRTLLSPLEQMAGLCQMKFLPPLVLFSSHVAAKDARAEQHVAKYKQVLEALRDDQLDLPKVFEQNLLGMPMIPLLSGKGDTGGQSHG</sequence>
<protein>
    <submittedName>
        <fullName evidence="3">General stress protein 14</fullName>
        <ecNumber evidence="3">1.6.99.-</ecNumber>
    </submittedName>
</protein>
<proteinExistence type="predicted"/>
<dbReference type="EC" id="1.6.99.-" evidence="3"/>
<evidence type="ECO:0000259" key="2">
    <source>
        <dbReference type="Pfam" id="PF02525"/>
    </source>
</evidence>
<dbReference type="PANTHER" id="PTHR47307:SF1">
    <property type="entry name" value="GLUTATHIONE-REGULATED POTASSIUM-EFFLUX SYSTEM ANCILLARY PROTEIN KEFG"/>
    <property type="match status" value="1"/>
</dbReference>
<dbReference type="Gene3D" id="3.40.50.360">
    <property type="match status" value="1"/>
</dbReference>
<dbReference type="Proteomes" id="UP000250079">
    <property type="component" value="Chromosome"/>
</dbReference>
<dbReference type="GO" id="GO:0003955">
    <property type="term" value="F:NAD(P)H dehydrogenase (quinone) activity"/>
    <property type="evidence" value="ECO:0007669"/>
    <property type="project" value="TreeGrafter"/>
</dbReference>
<dbReference type="Pfam" id="PF02525">
    <property type="entry name" value="Flavodoxin_2"/>
    <property type="match status" value="1"/>
</dbReference>
<gene>
    <name evidence="3" type="primary">ywrO_2</name>
    <name evidence="3" type="ORF">IMCC3135_29785</name>
</gene>
<dbReference type="InterPro" id="IPR003680">
    <property type="entry name" value="Flavodoxin_fold"/>
</dbReference>
<dbReference type="KEGG" id="gai:IMCC3135_29785"/>
<reference evidence="3 4" key="1">
    <citation type="submission" date="2016-12" db="EMBL/GenBank/DDBJ databases">
        <authorList>
            <person name="Song W.-J."/>
            <person name="Kurnit D.M."/>
        </authorList>
    </citation>
    <scope>NUCLEOTIDE SEQUENCE [LARGE SCALE GENOMIC DNA]</scope>
    <source>
        <strain evidence="3 4">IMCC3135</strain>
    </source>
</reference>
<feature type="domain" description="Flavodoxin-like fold" evidence="2">
    <location>
        <begin position="3"/>
        <end position="171"/>
    </location>
</feature>
<dbReference type="EMBL" id="CP018632">
    <property type="protein sequence ID" value="ASJ76006.1"/>
    <property type="molecule type" value="Genomic_DNA"/>
</dbReference>
<accession>A0A2Z2NX36</accession>
<dbReference type="InterPro" id="IPR046980">
    <property type="entry name" value="KefG/KefF"/>
</dbReference>
<keyword evidence="1 3" id="KW-0560">Oxidoreductase</keyword>
<evidence type="ECO:0000313" key="4">
    <source>
        <dbReference type="Proteomes" id="UP000250079"/>
    </source>
</evidence>
<dbReference type="PANTHER" id="PTHR47307">
    <property type="entry name" value="GLUTATHIONE-REGULATED POTASSIUM-EFFLUX SYSTEM ANCILLARY PROTEIN KEFG"/>
    <property type="match status" value="1"/>
</dbReference>
<dbReference type="GO" id="GO:0009055">
    <property type="term" value="F:electron transfer activity"/>
    <property type="evidence" value="ECO:0007669"/>
    <property type="project" value="TreeGrafter"/>
</dbReference>
<dbReference type="AlphaFoldDB" id="A0A2Z2NX36"/>
<name>A0A2Z2NX36_9GAMM</name>
<organism evidence="3 4">
    <name type="scientific">Granulosicoccus antarcticus IMCC3135</name>
    <dbReference type="NCBI Taxonomy" id="1192854"/>
    <lineage>
        <taxon>Bacteria</taxon>
        <taxon>Pseudomonadati</taxon>
        <taxon>Pseudomonadota</taxon>
        <taxon>Gammaproteobacteria</taxon>
        <taxon>Chromatiales</taxon>
        <taxon>Granulosicoccaceae</taxon>
        <taxon>Granulosicoccus</taxon>
    </lineage>
</organism>
<dbReference type="SUPFAM" id="SSF52218">
    <property type="entry name" value="Flavoproteins"/>
    <property type="match status" value="1"/>
</dbReference>
<keyword evidence="4" id="KW-1185">Reference proteome</keyword>
<dbReference type="GO" id="GO:0010181">
    <property type="term" value="F:FMN binding"/>
    <property type="evidence" value="ECO:0007669"/>
    <property type="project" value="TreeGrafter"/>
</dbReference>
<dbReference type="RefSeq" id="WP_236994689.1">
    <property type="nucleotide sequence ID" value="NZ_CP018632.1"/>
</dbReference>
<evidence type="ECO:0000313" key="3">
    <source>
        <dbReference type="EMBL" id="ASJ76006.1"/>
    </source>
</evidence>